<dbReference type="AlphaFoldDB" id="A0A8D2JR03"/>
<keyword evidence="2" id="KW-1185">Reference proteome</keyword>
<sequence length="118" mass="13101">MDYTLEPNLTSMTDYYYPDTFSSPCDGELIQRDNPLSAGPVGVWDFHVQDVLWFLLPWLLQQHVLHHPHEHGQVPGCSPCCVCHKGEDGQDRHGPEPGSVADHCDSHCPIASILPGSL</sequence>
<accession>A0A8D2JR03</accession>
<reference evidence="1" key="1">
    <citation type="submission" date="2025-08" db="UniProtKB">
        <authorList>
            <consortium name="Ensembl"/>
        </authorList>
    </citation>
    <scope>IDENTIFICATION</scope>
</reference>
<protein>
    <submittedName>
        <fullName evidence="1">Uncharacterized protein</fullName>
    </submittedName>
</protein>
<reference evidence="1" key="2">
    <citation type="submission" date="2025-09" db="UniProtKB">
        <authorList>
            <consortium name="Ensembl"/>
        </authorList>
    </citation>
    <scope>IDENTIFICATION</scope>
</reference>
<dbReference type="Ensembl" id="ENSSVLT00005031604.1">
    <property type="protein sequence ID" value="ENSSVLP00005028441.1"/>
    <property type="gene ID" value="ENSSVLG00005022488.1"/>
</dbReference>
<name>A0A8D2JR03_SCIVU</name>
<dbReference type="GeneTree" id="ENSGT00910000146711"/>
<organism evidence="1 2">
    <name type="scientific">Sciurus vulgaris</name>
    <name type="common">Eurasian red squirrel</name>
    <dbReference type="NCBI Taxonomy" id="55149"/>
    <lineage>
        <taxon>Eukaryota</taxon>
        <taxon>Metazoa</taxon>
        <taxon>Chordata</taxon>
        <taxon>Craniata</taxon>
        <taxon>Vertebrata</taxon>
        <taxon>Euteleostomi</taxon>
        <taxon>Mammalia</taxon>
        <taxon>Eutheria</taxon>
        <taxon>Euarchontoglires</taxon>
        <taxon>Glires</taxon>
        <taxon>Rodentia</taxon>
        <taxon>Sciuromorpha</taxon>
        <taxon>Sciuridae</taxon>
        <taxon>Sciurinae</taxon>
        <taxon>Sciurini</taxon>
        <taxon>Sciurus</taxon>
    </lineage>
</organism>
<evidence type="ECO:0000313" key="1">
    <source>
        <dbReference type="Ensembl" id="ENSSVLP00005028441.1"/>
    </source>
</evidence>
<proteinExistence type="predicted"/>
<dbReference type="Proteomes" id="UP000694564">
    <property type="component" value="Chromosome 16"/>
</dbReference>
<evidence type="ECO:0000313" key="2">
    <source>
        <dbReference type="Proteomes" id="UP000694564"/>
    </source>
</evidence>